<dbReference type="EC" id="6.1.1.3" evidence="3"/>
<dbReference type="EMBL" id="LCTV02000008">
    <property type="protein sequence ID" value="PRQ73095.1"/>
    <property type="molecule type" value="Genomic_DNA"/>
</dbReference>
<dbReference type="InterPro" id="IPR012675">
    <property type="entry name" value="Beta-grasp_dom_sf"/>
</dbReference>
<dbReference type="AlphaFoldDB" id="A0A2T0A512"/>
<dbReference type="HAMAP" id="MF_00184">
    <property type="entry name" value="Thr_tRNA_synth"/>
    <property type="match status" value="1"/>
</dbReference>
<evidence type="ECO:0000259" key="14">
    <source>
        <dbReference type="PROSITE" id="PS50862"/>
    </source>
</evidence>
<dbReference type="InterPro" id="IPR045864">
    <property type="entry name" value="aa-tRNA-synth_II/BPL/LPL"/>
</dbReference>
<evidence type="ECO:0000256" key="8">
    <source>
        <dbReference type="ARBA" id="ARBA00022917"/>
    </source>
</evidence>
<evidence type="ECO:0000256" key="6">
    <source>
        <dbReference type="ARBA" id="ARBA00022741"/>
    </source>
</evidence>
<dbReference type="Gene3D" id="3.40.50.800">
    <property type="entry name" value="Anticodon-binding domain"/>
    <property type="match status" value="1"/>
</dbReference>
<dbReference type="Pfam" id="PF02824">
    <property type="entry name" value="TGS"/>
    <property type="match status" value="1"/>
</dbReference>
<dbReference type="PRINTS" id="PR01047">
    <property type="entry name" value="TRNASYNTHTHR"/>
</dbReference>
<evidence type="ECO:0000259" key="15">
    <source>
        <dbReference type="PROSITE" id="PS51880"/>
    </source>
</evidence>
<comment type="catalytic activity">
    <reaction evidence="11">
        <text>tRNA(Thr) + L-threonine + ATP = L-threonyl-tRNA(Thr) + AMP + diphosphate + H(+)</text>
        <dbReference type="Rhea" id="RHEA:24624"/>
        <dbReference type="Rhea" id="RHEA-COMP:9670"/>
        <dbReference type="Rhea" id="RHEA-COMP:9704"/>
        <dbReference type="ChEBI" id="CHEBI:15378"/>
        <dbReference type="ChEBI" id="CHEBI:30616"/>
        <dbReference type="ChEBI" id="CHEBI:33019"/>
        <dbReference type="ChEBI" id="CHEBI:57926"/>
        <dbReference type="ChEBI" id="CHEBI:78442"/>
        <dbReference type="ChEBI" id="CHEBI:78534"/>
        <dbReference type="ChEBI" id="CHEBI:456215"/>
        <dbReference type="EC" id="6.1.1.3"/>
    </reaction>
</comment>
<dbReference type="Gene3D" id="3.10.20.30">
    <property type="match status" value="1"/>
</dbReference>
<dbReference type="OrthoDB" id="5423599at2759"/>
<dbReference type="SUPFAM" id="SSF55186">
    <property type="entry name" value="ThrRS/AlaRS common domain"/>
    <property type="match status" value="1"/>
</dbReference>
<reference evidence="16 17" key="1">
    <citation type="journal article" date="2018" name="Elife">
        <title>Functional genomics of lipid metabolism in the oleaginous yeast Rhodosporidium toruloides.</title>
        <authorList>
            <person name="Coradetti S.T."/>
            <person name="Pinel D."/>
            <person name="Geiselman G."/>
            <person name="Ito M."/>
            <person name="Mondo S."/>
            <person name="Reilly M.C."/>
            <person name="Cheng Y.F."/>
            <person name="Bauer S."/>
            <person name="Grigoriev I."/>
            <person name="Gladden J.M."/>
            <person name="Simmons B.A."/>
            <person name="Brem R."/>
            <person name="Arkin A.P."/>
            <person name="Skerker J.M."/>
        </authorList>
    </citation>
    <scope>NUCLEOTIDE SEQUENCE [LARGE SCALE GENOMIC DNA]</scope>
    <source>
        <strain evidence="16 17">NBRC 0880</strain>
    </source>
</reference>
<dbReference type="InterPro" id="IPR036621">
    <property type="entry name" value="Anticodon-bd_dom_sf"/>
</dbReference>
<dbReference type="SUPFAM" id="SSF55681">
    <property type="entry name" value="Class II aaRS and biotin synthetases"/>
    <property type="match status" value="1"/>
</dbReference>
<dbReference type="InterPro" id="IPR006195">
    <property type="entry name" value="aa-tRNA-synth_II"/>
</dbReference>
<dbReference type="InterPro" id="IPR002314">
    <property type="entry name" value="aa-tRNA-synt_IIb"/>
</dbReference>
<evidence type="ECO:0000256" key="11">
    <source>
        <dbReference type="ARBA" id="ARBA00049515"/>
    </source>
</evidence>
<accession>A0A2T0A512</accession>
<dbReference type="InterPro" id="IPR047246">
    <property type="entry name" value="ThrRS_anticodon"/>
</dbReference>
<dbReference type="PANTHER" id="PTHR11451">
    <property type="entry name" value="THREONINE-TRNA LIGASE"/>
    <property type="match status" value="1"/>
</dbReference>
<dbReference type="FunFam" id="3.40.50.800:FF:000003">
    <property type="entry name" value="Threonine--tRNA ligase 2, cytoplasmic"/>
    <property type="match status" value="1"/>
</dbReference>
<proteinExistence type="inferred from homology"/>
<evidence type="ECO:0000256" key="9">
    <source>
        <dbReference type="ARBA" id="ARBA00023146"/>
    </source>
</evidence>
<keyword evidence="6" id="KW-0547">Nucleotide-binding</keyword>
<dbReference type="InterPro" id="IPR004095">
    <property type="entry name" value="TGS"/>
</dbReference>
<dbReference type="GO" id="GO:0005524">
    <property type="term" value="F:ATP binding"/>
    <property type="evidence" value="ECO:0007669"/>
    <property type="project" value="UniProtKB-KW"/>
</dbReference>
<evidence type="ECO:0000313" key="17">
    <source>
        <dbReference type="Proteomes" id="UP000239560"/>
    </source>
</evidence>
<dbReference type="NCBIfam" id="TIGR00418">
    <property type="entry name" value="thrS"/>
    <property type="match status" value="1"/>
</dbReference>
<organism evidence="16 17">
    <name type="scientific">Rhodotorula toruloides</name>
    <name type="common">Yeast</name>
    <name type="synonym">Rhodosporidium toruloides</name>
    <dbReference type="NCBI Taxonomy" id="5286"/>
    <lineage>
        <taxon>Eukaryota</taxon>
        <taxon>Fungi</taxon>
        <taxon>Dikarya</taxon>
        <taxon>Basidiomycota</taxon>
        <taxon>Pucciniomycotina</taxon>
        <taxon>Microbotryomycetes</taxon>
        <taxon>Sporidiobolales</taxon>
        <taxon>Sporidiobolaceae</taxon>
        <taxon>Rhodotorula</taxon>
    </lineage>
</organism>
<dbReference type="Gene3D" id="3.30.980.10">
    <property type="entry name" value="Threonyl-trna Synthetase, Chain A, domain 2"/>
    <property type="match status" value="1"/>
</dbReference>
<dbReference type="FunFam" id="3.10.20.30:FF:000006">
    <property type="entry name" value="Threonine--tRNA ligase, cytoplasmic"/>
    <property type="match status" value="1"/>
</dbReference>
<evidence type="ECO:0000256" key="5">
    <source>
        <dbReference type="ARBA" id="ARBA00022598"/>
    </source>
</evidence>
<feature type="domain" description="TGS" evidence="15">
    <location>
        <begin position="127"/>
        <end position="189"/>
    </location>
</feature>
<evidence type="ECO:0000256" key="10">
    <source>
        <dbReference type="ARBA" id="ARBA00031900"/>
    </source>
</evidence>
<dbReference type="PROSITE" id="PS51880">
    <property type="entry name" value="TGS"/>
    <property type="match status" value="1"/>
</dbReference>
<keyword evidence="5" id="KW-0436">Ligase</keyword>
<sequence length="781" mass="88943">MLTRTLYPRLLSPVLARPARARISRLSPLPSPAHFSTTCATMSAPHPVHSTAQPSHPENAVPASGAPTAQPGQEAPKKAPKQKKGDIVGGMAALELNPPPEYLASRVELFDQLKKEYEEKVASMPREAITITLPDGSTREGKSWETTPMSVALSISKGLADKTVIAKVDGNLWDLERPFEKSASLELLDFEHPEGKKVWWHSSAHILGECCERHYGCHLAMGPPTDDGFFYEMGMNGDRVVQQSDYDKLETLAKGVVKDKQKFERLVVSKENLLKMFSYNPFKLHFIKEKVPDGGETTVYRCGPMIDLCVGPHIPHTGRVKSLAVLKNSSSYFLGDKNNESLQRIYGISFPDTNQMKEYKKFLEEAAKRDHRKIGKDQELFFFHEMSPGSCFWLPHGTRIYNTLVEFMRSEYRKRNYQEVITPNMFNSKLWETSGHWQNYADDMFKLDVEKEQFALKPMNCPSHCLVFGSRDRSYRELPIRMADFGVLHRNEASGALTGLTRVRRFQQDDAHHFCMPEQIEEEMDVCFQFLNEVYGTFGFKFELKLSTRPEKFLGKIETWDEAERMLSSALDKFVPGQWVIDEGDGAFYGPKIDITIQDALRRKHQCATIQLDFQLPQRFELSYRSAEGGEGGAGEKLVRPVMIHRAILGSVERFTAILTEHFAGKWPFWLSPRQVVVIPVAGPHKEYAKEVAQKLWDAGIYADADLSDSTLPKKVRNGEIAQYNFIFVVGSEEMDQRSVNVRNRDDAGNKKARSETIKLDEVMDKLMRLKNERRLDNELR</sequence>
<dbReference type="Pfam" id="PF03129">
    <property type="entry name" value="HGTP_anticodon"/>
    <property type="match status" value="1"/>
</dbReference>
<comment type="subcellular location">
    <subcellularLocation>
        <location evidence="1">Cytoplasm</location>
    </subcellularLocation>
</comment>
<dbReference type="CDD" id="cd00771">
    <property type="entry name" value="ThrRS_core"/>
    <property type="match status" value="1"/>
</dbReference>
<evidence type="ECO:0000256" key="3">
    <source>
        <dbReference type="ARBA" id="ARBA00013163"/>
    </source>
</evidence>
<dbReference type="InterPro" id="IPR004154">
    <property type="entry name" value="Anticodon-bd"/>
</dbReference>
<evidence type="ECO:0000256" key="4">
    <source>
        <dbReference type="ARBA" id="ARBA00022490"/>
    </source>
</evidence>
<evidence type="ECO:0000256" key="2">
    <source>
        <dbReference type="ARBA" id="ARBA00008226"/>
    </source>
</evidence>
<evidence type="ECO:0000256" key="1">
    <source>
        <dbReference type="ARBA" id="ARBA00004496"/>
    </source>
</evidence>
<dbReference type="SUPFAM" id="SSF52954">
    <property type="entry name" value="Class II aaRS ABD-related"/>
    <property type="match status" value="1"/>
</dbReference>
<keyword evidence="8" id="KW-0648">Protein biosynthesis</keyword>
<dbReference type="Proteomes" id="UP000239560">
    <property type="component" value="Unassembled WGS sequence"/>
</dbReference>
<dbReference type="SMART" id="SM00863">
    <property type="entry name" value="tRNA_SAD"/>
    <property type="match status" value="1"/>
</dbReference>
<dbReference type="Pfam" id="PF07973">
    <property type="entry name" value="tRNA_SAD"/>
    <property type="match status" value="1"/>
</dbReference>
<dbReference type="Gene3D" id="3.30.930.10">
    <property type="entry name" value="Bira Bifunctional Protein, Domain 2"/>
    <property type="match status" value="1"/>
</dbReference>
<comment type="caution">
    <text evidence="16">The sequence shown here is derived from an EMBL/GenBank/DDBJ whole genome shotgun (WGS) entry which is preliminary data.</text>
</comment>
<keyword evidence="9" id="KW-0030">Aminoacyl-tRNA synthetase</keyword>
<dbReference type="SUPFAM" id="SSF81271">
    <property type="entry name" value="TGS-like"/>
    <property type="match status" value="1"/>
</dbReference>
<dbReference type="InterPro" id="IPR002320">
    <property type="entry name" value="Thr-tRNA-ligase_IIa"/>
</dbReference>
<dbReference type="InterPro" id="IPR018163">
    <property type="entry name" value="Thr/Ala-tRNA-synth_IIc_edit"/>
</dbReference>
<evidence type="ECO:0000256" key="13">
    <source>
        <dbReference type="SAM" id="MobiDB-lite"/>
    </source>
</evidence>
<dbReference type="FunFam" id="3.30.930.10:FF:000009">
    <property type="entry name" value="Threonine--tRNA ligase 2, cytoplasmic"/>
    <property type="match status" value="1"/>
</dbReference>
<dbReference type="GO" id="GO:0006435">
    <property type="term" value="P:threonyl-tRNA aminoacylation"/>
    <property type="evidence" value="ECO:0007669"/>
    <property type="project" value="InterPro"/>
</dbReference>
<evidence type="ECO:0000313" key="16">
    <source>
        <dbReference type="EMBL" id="PRQ73095.1"/>
    </source>
</evidence>
<dbReference type="InterPro" id="IPR033728">
    <property type="entry name" value="ThrRS_core"/>
</dbReference>
<dbReference type="FunFam" id="3.30.980.10:FF:000005">
    <property type="entry name" value="Threonyl-tRNA synthetase, mitochondrial"/>
    <property type="match status" value="1"/>
</dbReference>
<dbReference type="InterPro" id="IPR012676">
    <property type="entry name" value="TGS-like"/>
</dbReference>
<evidence type="ECO:0000256" key="7">
    <source>
        <dbReference type="ARBA" id="ARBA00022840"/>
    </source>
</evidence>
<dbReference type="GO" id="GO:0004829">
    <property type="term" value="F:threonine-tRNA ligase activity"/>
    <property type="evidence" value="ECO:0007669"/>
    <property type="project" value="UniProtKB-EC"/>
</dbReference>
<dbReference type="CDD" id="cd00860">
    <property type="entry name" value="ThrRS_anticodon"/>
    <property type="match status" value="1"/>
</dbReference>
<evidence type="ECO:0000256" key="12">
    <source>
        <dbReference type="ARBA" id="ARBA00073157"/>
    </source>
</evidence>
<dbReference type="GO" id="GO:0005739">
    <property type="term" value="C:mitochondrion"/>
    <property type="evidence" value="ECO:0007669"/>
    <property type="project" value="TreeGrafter"/>
</dbReference>
<keyword evidence="4" id="KW-0963">Cytoplasm</keyword>
<comment type="similarity">
    <text evidence="2">Belongs to the class-II aminoacyl-tRNA synthetase family.</text>
</comment>
<feature type="region of interest" description="Disordered" evidence="13">
    <location>
        <begin position="43"/>
        <end position="85"/>
    </location>
</feature>
<feature type="domain" description="Aminoacyl-transfer RNA synthetases class-II family profile" evidence="14">
    <location>
        <begin position="395"/>
        <end position="668"/>
    </location>
</feature>
<dbReference type="Pfam" id="PF00587">
    <property type="entry name" value="tRNA-synt_2b"/>
    <property type="match status" value="1"/>
</dbReference>
<dbReference type="InterPro" id="IPR012947">
    <property type="entry name" value="tRNA_SAD"/>
</dbReference>
<dbReference type="PROSITE" id="PS50862">
    <property type="entry name" value="AA_TRNA_LIGASE_II"/>
    <property type="match status" value="1"/>
</dbReference>
<name>A0A2T0A512_RHOTO</name>
<gene>
    <name evidence="16" type="ORF">AAT19DRAFT_15848</name>
</gene>
<protein>
    <recommendedName>
        <fullName evidence="12">Threonine--tRNA ligase, cytoplasmic</fullName>
        <ecNumber evidence="3">6.1.1.3</ecNumber>
    </recommendedName>
    <alternativeName>
        <fullName evidence="10">Threonyl-tRNA synthetase</fullName>
    </alternativeName>
</protein>
<dbReference type="PANTHER" id="PTHR11451:SF46">
    <property type="entry name" value="THREONINE--TRNA LIGASE"/>
    <property type="match status" value="1"/>
</dbReference>
<keyword evidence="7" id="KW-0067">ATP-binding</keyword>
<dbReference type="CDD" id="cd01667">
    <property type="entry name" value="TGS_ThrRS"/>
    <property type="match status" value="1"/>
</dbReference>